<dbReference type="Pfam" id="PF09837">
    <property type="entry name" value="DUF2064"/>
    <property type="match status" value="1"/>
</dbReference>
<reference evidence="1 2" key="1">
    <citation type="submission" date="2020-10" db="EMBL/GenBank/DDBJ databases">
        <title>Connecting structure to function with the recovery of over 1000 high-quality activated sludge metagenome-assembled genomes encoding full-length rRNA genes using long-read sequencing.</title>
        <authorList>
            <person name="Singleton C.M."/>
            <person name="Petriglieri F."/>
            <person name="Kristensen J.M."/>
            <person name="Kirkegaard R.H."/>
            <person name="Michaelsen T.Y."/>
            <person name="Andersen M.H."/>
            <person name="Karst S.M."/>
            <person name="Dueholm M.S."/>
            <person name="Nielsen P.H."/>
            <person name="Albertsen M."/>
        </authorList>
    </citation>
    <scope>NUCLEOTIDE SEQUENCE [LARGE SCALE GENOMIC DNA]</scope>
    <source>
        <strain evidence="1">Lyne_18-Q3-R50-59_MAXAC.006</strain>
    </source>
</reference>
<gene>
    <name evidence="1" type="ORF">IPN02_19160</name>
</gene>
<organism evidence="1 2">
    <name type="scientific">Candidatus Neomicrothrix subdominans</name>
    <dbReference type="NCBI Taxonomy" id="2954438"/>
    <lineage>
        <taxon>Bacteria</taxon>
        <taxon>Bacillati</taxon>
        <taxon>Actinomycetota</taxon>
        <taxon>Acidimicrobiia</taxon>
        <taxon>Acidimicrobiales</taxon>
        <taxon>Microthrixaceae</taxon>
        <taxon>Candidatus Neomicrothrix</taxon>
    </lineage>
</organism>
<dbReference type="AlphaFoldDB" id="A0A936TGJ4"/>
<dbReference type="EMBL" id="JADJZA010000011">
    <property type="protein sequence ID" value="MBK9298904.1"/>
    <property type="molecule type" value="Genomic_DNA"/>
</dbReference>
<dbReference type="Gene3D" id="3.90.550.10">
    <property type="entry name" value="Spore Coat Polysaccharide Biosynthesis Protein SpsA, Chain A"/>
    <property type="match status" value="1"/>
</dbReference>
<dbReference type="InterPro" id="IPR029044">
    <property type="entry name" value="Nucleotide-diphossugar_trans"/>
</dbReference>
<evidence type="ECO:0000313" key="1">
    <source>
        <dbReference type="EMBL" id="MBK9298904.1"/>
    </source>
</evidence>
<dbReference type="PANTHER" id="PTHR36529">
    <property type="entry name" value="SLL1095 PROTEIN"/>
    <property type="match status" value="1"/>
</dbReference>
<dbReference type="SUPFAM" id="SSF53448">
    <property type="entry name" value="Nucleotide-diphospho-sugar transferases"/>
    <property type="match status" value="1"/>
</dbReference>
<comment type="caution">
    <text evidence="1">The sequence shown here is derived from an EMBL/GenBank/DDBJ whole genome shotgun (WGS) entry which is preliminary data.</text>
</comment>
<sequence>MTVIVLAKAPVPGRVKTRLCPPCTPEQAAALAMAAVLDTLHAAADVDATRHLLVLDGDPGGWVPDGWEVVPQCDGGLDRRLGAAFAAAGGPAVLVGMDTPQLDPAVVARAGAAVVSAPGVGVLGMANDGGFWIVALSAGGPEDFEGVPMSDANTGALQLERLIERGHRVELVESLTDVDSWDEARVVAGAAPTGRFATEVERVAARLG</sequence>
<accession>A0A936TGJ4</accession>
<protein>
    <submittedName>
        <fullName evidence="1">DUF2064 domain-containing protein</fullName>
    </submittedName>
</protein>
<dbReference type="Proteomes" id="UP000727993">
    <property type="component" value="Unassembled WGS sequence"/>
</dbReference>
<name>A0A936TGJ4_9ACTN</name>
<evidence type="ECO:0000313" key="2">
    <source>
        <dbReference type="Proteomes" id="UP000727993"/>
    </source>
</evidence>
<dbReference type="InterPro" id="IPR018641">
    <property type="entry name" value="Trfase_1_rSAM/seldom-assoc"/>
</dbReference>
<proteinExistence type="predicted"/>
<dbReference type="PANTHER" id="PTHR36529:SF1">
    <property type="entry name" value="GLYCOSYLTRANSFERASE"/>
    <property type="match status" value="1"/>
</dbReference>